<dbReference type="AlphaFoldDB" id="A0A2P6U2I5"/>
<dbReference type="Pfam" id="PF02033">
    <property type="entry name" value="RBFA"/>
    <property type="match status" value="1"/>
</dbReference>
<dbReference type="SUPFAM" id="SSF89919">
    <property type="entry name" value="Ribosome-binding factor A, RbfA"/>
    <property type="match status" value="1"/>
</dbReference>
<dbReference type="PANTHER" id="PTHR33515:SF1">
    <property type="entry name" value="RIBOSOME-BINDING FACTOR A, CHLOROPLASTIC-RELATED"/>
    <property type="match status" value="1"/>
</dbReference>
<dbReference type="InterPro" id="IPR000238">
    <property type="entry name" value="RbfA"/>
</dbReference>
<feature type="compositionally biased region" description="Basic and acidic residues" evidence="1">
    <location>
        <begin position="275"/>
        <end position="284"/>
    </location>
</feature>
<feature type="compositionally biased region" description="Acidic residues" evidence="1">
    <location>
        <begin position="177"/>
        <end position="190"/>
    </location>
</feature>
<organism evidence="2 3">
    <name type="scientific">Chlorella sorokiniana</name>
    <name type="common">Freshwater green alga</name>
    <dbReference type="NCBI Taxonomy" id="3076"/>
    <lineage>
        <taxon>Eukaryota</taxon>
        <taxon>Viridiplantae</taxon>
        <taxon>Chlorophyta</taxon>
        <taxon>core chlorophytes</taxon>
        <taxon>Trebouxiophyceae</taxon>
        <taxon>Chlorellales</taxon>
        <taxon>Chlorellaceae</taxon>
        <taxon>Chlorella clade</taxon>
        <taxon>Chlorella</taxon>
    </lineage>
</organism>
<feature type="region of interest" description="Disordered" evidence="1">
    <location>
        <begin position="164"/>
        <end position="284"/>
    </location>
</feature>
<sequence length="284" mass="31375">MQCSRSHVACKAAFRPAGVGRLTIQRGVVCMAHPRRVAKVAKQIEREVGNLLITDKILQAAVCPERRRGFDGALSALASVTEVHISNDLQVAKVYLSIYSDDVGKAAAMEGLQKLEGYVRRHIGKQIRLRLTPEIRFVQDDSIERSERIFKLLDQVKKIERGEAEPPPLAFYGDVPKDEEEWEEDEDEGDFTTVDLGMFGGPDDRQQRAAAAPSAAAAAAAPSSGAQQQAAAAGKQQRNKPQPAARQRQSGGDKEEVRSQEDEEELAEMLAAFKRQMEQRRGRL</sequence>
<dbReference type="OrthoDB" id="2015319at2759"/>
<accession>A0A2P6U2I5</accession>
<dbReference type="STRING" id="3076.A0A2P6U2I5"/>
<dbReference type="HAMAP" id="MF_00003">
    <property type="entry name" value="RbfA"/>
    <property type="match status" value="1"/>
</dbReference>
<dbReference type="Proteomes" id="UP000239899">
    <property type="component" value="Unassembled WGS sequence"/>
</dbReference>
<dbReference type="NCBIfam" id="TIGR00082">
    <property type="entry name" value="rbfA"/>
    <property type="match status" value="1"/>
</dbReference>
<dbReference type="GO" id="GO:0006364">
    <property type="term" value="P:rRNA processing"/>
    <property type="evidence" value="ECO:0007669"/>
    <property type="project" value="InterPro"/>
</dbReference>
<protein>
    <submittedName>
        <fullName evidence="2">Ribosome-binding factor chloroplastic</fullName>
    </submittedName>
</protein>
<dbReference type="InterPro" id="IPR020053">
    <property type="entry name" value="Ribosome-bd_factorA_CS"/>
</dbReference>
<proteinExistence type="inferred from homology"/>
<evidence type="ECO:0000313" key="2">
    <source>
        <dbReference type="EMBL" id="PRW60528.1"/>
    </source>
</evidence>
<evidence type="ECO:0000256" key="1">
    <source>
        <dbReference type="SAM" id="MobiDB-lite"/>
    </source>
</evidence>
<reference evidence="2 3" key="1">
    <citation type="journal article" date="2018" name="Plant J.">
        <title>Genome sequences of Chlorella sorokiniana UTEX 1602 and Micractinium conductrix SAG 241.80: implications to maltose excretion by a green alga.</title>
        <authorList>
            <person name="Arriola M.B."/>
            <person name="Velmurugan N."/>
            <person name="Zhang Y."/>
            <person name="Plunkett M.H."/>
            <person name="Hondzo H."/>
            <person name="Barney B.M."/>
        </authorList>
    </citation>
    <scope>NUCLEOTIDE SEQUENCE [LARGE SCALE GENOMIC DNA]</scope>
    <source>
        <strain evidence="3">UTEX 1602</strain>
    </source>
</reference>
<dbReference type="InterPro" id="IPR015946">
    <property type="entry name" value="KH_dom-like_a/b"/>
</dbReference>
<dbReference type="InterPro" id="IPR023799">
    <property type="entry name" value="RbfA_dom_sf"/>
</dbReference>
<feature type="compositionally biased region" description="Low complexity" evidence="1">
    <location>
        <begin position="209"/>
        <end position="234"/>
    </location>
</feature>
<dbReference type="PANTHER" id="PTHR33515">
    <property type="entry name" value="RIBOSOME-BINDING FACTOR A, CHLOROPLASTIC-RELATED"/>
    <property type="match status" value="1"/>
</dbReference>
<dbReference type="Gene3D" id="3.30.300.20">
    <property type="match status" value="1"/>
</dbReference>
<dbReference type="PROSITE" id="PS01319">
    <property type="entry name" value="RBFA"/>
    <property type="match status" value="1"/>
</dbReference>
<dbReference type="EMBL" id="LHPG02000002">
    <property type="protein sequence ID" value="PRW60528.1"/>
    <property type="molecule type" value="Genomic_DNA"/>
</dbReference>
<keyword evidence="3" id="KW-1185">Reference proteome</keyword>
<gene>
    <name evidence="2" type="ORF">C2E21_0955</name>
</gene>
<evidence type="ECO:0000313" key="3">
    <source>
        <dbReference type="Proteomes" id="UP000239899"/>
    </source>
</evidence>
<feature type="compositionally biased region" description="Basic and acidic residues" evidence="1">
    <location>
        <begin position="251"/>
        <end position="260"/>
    </location>
</feature>
<comment type="caution">
    <text evidence="2">The sequence shown here is derived from an EMBL/GenBank/DDBJ whole genome shotgun (WGS) entry which is preliminary data.</text>
</comment>
<name>A0A2P6U2I5_CHLSO</name>
<dbReference type="GO" id="GO:0043024">
    <property type="term" value="F:ribosomal small subunit binding"/>
    <property type="evidence" value="ECO:0007669"/>
    <property type="project" value="TreeGrafter"/>
</dbReference>